<sequence length="1108" mass="126062">MPFRLRLGKRSQQYNVSNKDLYVIAIEIVTTESIECTLFSTSIGRECLSNVCQRLNIQSEHLFGLLFKSKRGFHQWVDLVKPLKKQLDKYSQESRLYLRLQYFVPNVHFLPDEVSRYHYFYSLKQLVIEGRLHCDREEAILLASFSLQAEFGDFNPERHDVQYLKTFGLFPRSMVTNNRVAQDLQLESVINAYRKLQGVPPNAAEIYYIHEAQQLNGIGLEGFPVNDSGADVCLGVTLRGIFVVDTNGSKEMFDWNSIKNLVHQKKVFTIERNPDGLRKNYSTFDSDYASCVWRTCVEQHQYFMKGLRNSVDTESQQSDQSRQEVVSNANSNTNGTISLDQKHNNSNHMSGSTEIMHNQILSASALPHSIQIGEQNQYSNESVNNLNTSADILERNSQYSGGNYSNRDLTSDMISTQLHTNSETNIFGVRTSADSTDLHQIHVTFPDKNELSVQESTDIHTSVSNVSNITRVQVHHQPSWSDHHRQQCEPSDLTYEQRKQLLPPYMPPPDYQTFMSQKYSNLGVSAGNIGSRSSHPMTNYGSNGFLMSSASTSASSVRHLCPQPPYPQYKNYSDLSNLELDQLSNGLNNKCAVRSSLPVTQNWLQSEQPMIASPLRFHQLSSGVITCSTPELNSLNILHSNENILREKSVQHNHHLLYLINNQKLPPPYAFNSVPDLSVQPLVASQLIQNIIEPIVTVPNNHDNRPRREATSGSEPNIANIPLMTAFSTSVNPIPHLNSSVDQLLQSQGLHASSVSNGLPNVHLRQSSNLQNVYNLSQRQQHSLITTHNNCVKPTEVITRVSTQHNSANSSQNTIENRNSNNSEIMSTIGSYLVKKKDNNDSIHSTNDSNKDRRVFALEETVNDPEFIREFDLLPRMNPTAKFTTALTPDNIYRNRFRDILPYEDNRVKLTPTKDNKSGYINASHVVMHLGNTRNHYIASQGPLASTAVDFWQMIYEYSVNLIVMVTNLYELNQQKCFEYFPQTHEPPNNVLRFGDYEKRNVTHLRFTEWNDHSCPDDVHGFLAFLSEMDAIHRRFSREGSGLGRKRNQTIAPIVVHCSADFNSTEILDVPKALTQLRFQRMLSVQHSLQFRFVCKVLAQYLANSRLI</sequence>
<dbReference type="OrthoDB" id="10012364at2759"/>
<dbReference type="Gene3D" id="2.30.29.30">
    <property type="entry name" value="Pleckstrin-homology domain (PH domain)/Phosphotyrosine-binding domain (PTB)"/>
    <property type="match status" value="1"/>
</dbReference>
<dbReference type="InterPro" id="IPR000242">
    <property type="entry name" value="PTP_cat"/>
</dbReference>
<dbReference type="SUPFAM" id="SSF47031">
    <property type="entry name" value="Second domain of FERM"/>
    <property type="match status" value="1"/>
</dbReference>
<dbReference type="EMBL" id="CAJPIZ010000633">
    <property type="protein sequence ID" value="CAG2101924.1"/>
    <property type="molecule type" value="Genomic_DNA"/>
</dbReference>
<dbReference type="CDD" id="cd14473">
    <property type="entry name" value="FERM_B-lobe"/>
    <property type="match status" value="1"/>
</dbReference>
<dbReference type="PRINTS" id="PR00700">
    <property type="entry name" value="PRTYPHPHTASE"/>
</dbReference>
<feature type="domain" description="Tyrosine-protein phosphatase" evidence="9">
    <location>
        <begin position="867"/>
        <end position="1101"/>
    </location>
</feature>
<dbReference type="InterPro" id="IPR029021">
    <property type="entry name" value="Prot-tyrosine_phosphatase-like"/>
</dbReference>
<dbReference type="GO" id="GO:0070161">
    <property type="term" value="C:anchoring junction"/>
    <property type="evidence" value="ECO:0007669"/>
    <property type="project" value="UniProtKB-SubCell"/>
</dbReference>
<comment type="subcellular location">
    <subcellularLocation>
        <location evidence="1">Cell junction</location>
    </subcellularLocation>
    <subcellularLocation>
        <location evidence="2">Cytoplasm</location>
    </subcellularLocation>
</comment>
<evidence type="ECO:0000313" key="12">
    <source>
        <dbReference type="Proteomes" id="UP000759131"/>
    </source>
</evidence>
<evidence type="ECO:0000256" key="5">
    <source>
        <dbReference type="ARBA" id="ARBA00022801"/>
    </source>
</evidence>
<dbReference type="Gene3D" id="3.10.20.90">
    <property type="entry name" value="Phosphatidylinositol 3-kinase Catalytic Subunit, Chain A, domain 1"/>
    <property type="match status" value="1"/>
</dbReference>
<dbReference type="GO" id="GO:0048731">
    <property type="term" value="P:system development"/>
    <property type="evidence" value="ECO:0007669"/>
    <property type="project" value="UniProtKB-ARBA"/>
</dbReference>
<gene>
    <name evidence="11" type="ORF">OSB1V03_LOCUS1965</name>
</gene>
<dbReference type="Gene3D" id="1.20.80.10">
    <property type="match status" value="1"/>
</dbReference>
<protein>
    <recommendedName>
        <fullName evidence="3">protein-tyrosine-phosphatase</fullName>
        <ecNumber evidence="3">3.1.3.48</ecNumber>
    </recommendedName>
</protein>
<organism evidence="11">
    <name type="scientific">Medioppia subpectinata</name>
    <dbReference type="NCBI Taxonomy" id="1979941"/>
    <lineage>
        <taxon>Eukaryota</taxon>
        <taxon>Metazoa</taxon>
        <taxon>Ecdysozoa</taxon>
        <taxon>Arthropoda</taxon>
        <taxon>Chelicerata</taxon>
        <taxon>Arachnida</taxon>
        <taxon>Acari</taxon>
        <taxon>Acariformes</taxon>
        <taxon>Sarcoptiformes</taxon>
        <taxon>Oribatida</taxon>
        <taxon>Brachypylina</taxon>
        <taxon>Oppioidea</taxon>
        <taxon>Oppiidae</taxon>
        <taxon>Medioppia</taxon>
    </lineage>
</organism>
<dbReference type="FunFam" id="1.20.80.10:FF:000014">
    <property type="entry name" value="Tyrosine-protein phosphatase non-receptor type"/>
    <property type="match status" value="1"/>
</dbReference>
<evidence type="ECO:0000256" key="8">
    <source>
        <dbReference type="SAM" id="MobiDB-lite"/>
    </source>
</evidence>
<evidence type="ECO:0000313" key="11">
    <source>
        <dbReference type="EMBL" id="CAD7621494.1"/>
    </source>
</evidence>
<name>A0A7R9KEI5_9ACAR</name>
<dbReference type="PANTHER" id="PTHR45706">
    <property type="entry name" value="TYROSINE-PROTEIN PHOSPHATASE"/>
    <property type="match status" value="1"/>
</dbReference>
<dbReference type="SUPFAM" id="SSF54236">
    <property type="entry name" value="Ubiquitin-like"/>
    <property type="match status" value="1"/>
</dbReference>
<dbReference type="GO" id="GO:0005737">
    <property type="term" value="C:cytoplasm"/>
    <property type="evidence" value="ECO:0007669"/>
    <property type="project" value="UniProtKB-SubCell"/>
</dbReference>
<dbReference type="Pfam" id="PF09380">
    <property type="entry name" value="FERM_C"/>
    <property type="match status" value="1"/>
</dbReference>
<evidence type="ECO:0000256" key="3">
    <source>
        <dbReference type="ARBA" id="ARBA00013064"/>
    </source>
</evidence>
<dbReference type="PROSITE" id="PS50055">
    <property type="entry name" value="TYR_PHOSPHATASE_PTP"/>
    <property type="match status" value="1"/>
</dbReference>
<dbReference type="InterPro" id="IPR019748">
    <property type="entry name" value="FERM_central"/>
</dbReference>
<dbReference type="EC" id="3.1.3.48" evidence="3"/>
<dbReference type="InterPro" id="IPR014352">
    <property type="entry name" value="FERM/acyl-CoA-bd_prot_sf"/>
</dbReference>
<evidence type="ECO:0000256" key="6">
    <source>
        <dbReference type="ARBA" id="ARBA00022912"/>
    </source>
</evidence>
<dbReference type="InterPro" id="IPR018979">
    <property type="entry name" value="FERM_N"/>
</dbReference>
<dbReference type="Pfam" id="PF00102">
    <property type="entry name" value="Y_phosphatase"/>
    <property type="match status" value="2"/>
</dbReference>
<dbReference type="InterPro" id="IPR019749">
    <property type="entry name" value="Band_41_domain"/>
</dbReference>
<evidence type="ECO:0000256" key="1">
    <source>
        <dbReference type="ARBA" id="ARBA00004282"/>
    </source>
</evidence>
<dbReference type="Gene3D" id="3.90.190.10">
    <property type="entry name" value="Protein tyrosine phosphatase superfamily"/>
    <property type="match status" value="2"/>
</dbReference>
<feature type="domain" description="FERM" evidence="10">
    <location>
        <begin position="22"/>
        <end position="307"/>
    </location>
</feature>
<keyword evidence="7" id="KW-0965">Cell junction</keyword>
<keyword evidence="5" id="KW-0378">Hydrolase</keyword>
<dbReference type="InterPro" id="IPR011993">
    <property type="entry name" value="PH-like_dom_sf"/>
</dbReference>
<dbReference type="AlphaFoldDB" id="A0A7R9KEI5"/>
<feature type="region of interest" description="Disordered" evidence="8">
    <location>
        <begin position="313"/>
        <end position="351"/>
    </location>
</feature>
<evidence type="ECO:0000259" key="9">
    <source>
        <dbReference type="PROSITE" id="PS50055"/>
    </source>
</evidence>
<evidence type="ECO:0000259" key="10">
    <source>
        <dbReference type="PROSITE" id="PS50057"/>
    </source>
</evidence>
<dbReference type="GO" id="GO:0004725">
    <property type="term" value="F:protein tyrosine phosphatase activity"/>
    <property type="evidence" value="ECO:0007669"/>
    <property type="project" value="UniProtKB-EC"/>
</dbReference>
<dbReference type="InterPro" id="IPR029071">
    <property type="entry name" value="Ubiquitin-like_domsf"/>
</dbReference>
<dbReference type="PROSITE" id="PS50057">
    <property type="entry name" value="FERM_3"/>
    <property type="match status" value="1"/>
</dbReference>
<proteinExistence type="predicted"/>
<dbReference type="PRINTS" id="PR00935">
    <property type="entry name" value="BAND41"/>
</dbReference>
<dbReference type="SMART" id="SM00194">
    <property type="entry name" value="PTPc"/>
    <property type="match status" value="1"/>
</dbReference>
<dbReference type="GO" id="GO:0071944">
    <property type="term" value="C:cell periphery"/>
    <property type="evidence" value="ECO:0007669"/>
    <property type="project" value="UniProtKB-ARBA"/>
</dbReference>
<evidence type="ECO:0000256" key="4">
    <source>
        <dbReference type="ARBA" id="ARBA00022490"/>
    </source>
</evidence>
<dbReference type="SMART" id="SM00295">
    <property type="entry name" value="B41"/>
    <property type="match status" value="1"/>
</dbReference>
<dbReference type="SMART" id="SM01196">
    <property type="entry name" value="FERM_C"/>
    <property type="match status" value="1"/>
</dbReference>
<dbReference type="GO" id="GO:0009887">
    <property type="term" value="P:animal organ morphogenesis"/>
    <property type="evidence" value="ECO:0007669"/>
    <property type="project" value="UniProtKB-ARBA"/>
</dbReference>
<dbReference type="EMBL" id="OC855208">
    <property type="protein sequence ID" value="CAD7621494.1"/>
    <property type="molecule type" value="Genomic_DNA"/>
</dbReference>
<evidence type="ECO:0000256" key="7">
    <source>
        <dbReference type="ARBA" id="ARBA00022949"/>
    </source>
</evidence>
<dbReference type="InterPro" id="IPR035963">
    <property type="entry name" value="FERM_2"/>
</dbReference>
<dbReference type="Pfam" id="PF00373">
    <property type="entry name" value="FERM_M"/>
    <property type="match status" value="1"/>
</dbReference>
<dbReference type="Pfam" id="PF09379">
    <property type="entry name" value="FERM_N"/>
    <property type="match status" value="1"/>
</dbReference>
<dbReference type="InterPro" id="IPR003595">
    <property type="entry name" value="Tyr_Pase_cat"/>
</dbReference>
<reference evidence="11" key="1">
    <citation type="submission" date="2020-11" db="EMBL/GenBank/DDBJ databases">
        <authorList>
            <person name="Tran Van P."/>
        </authorList>
    </citation>
    <scope>NUCLEOTIDE SEQUENCE</scope>
</reference>
<dbReference type="PANTHER" id="PTHR45706:SF1">
    <property type="entry name" value="PEZ, ISOFORM A"/>
    <property type="match status" value="1"/>
</dbReference>
<keyword evidence="4" id="KW-0963">Cytoplasm</keyword>
<dbReference type="SMART" id="SM00404">
    <property type="entry name" value="PTPc_motif"/>
    <property type="match status" value="1"/>
</dbReference>
<accession>A0A7R9KEI5</accession>
<keyword evidence="6" id="KW-0904">Protein phosphatase</keyword>
<dbReference type="Proteomes" id="UP000759131">
    <property type="component" value="Unassembled WGS sequence"/>
</dbReference>
<evidence type="ECO:0000256" key="2">
    <source>
        <dbReference type="ARBA" id="ARBA00004496"/>
    </source>
</evidence>
<dbReference type="InterPro" id="IPR000299">
    <property type="entry name" value="FERM_domain"/>
</dbReference>
<keyword evidence="12" id="KW-1185">Reference proteome</keyword>
<dbReference type="SUPFAM" id="SSF50729">
    <property type="entry name" value="PH domain-like"/>
    <property type="match status" value="1"/>
</dbReference>
<dbReference type="SUPFAM" id="SSF52799">
    <property type="entry name" value="(Phosphotyrosine protein) phosphatases II"/>
    <property type="match status" value="1"/>
</dbReference>
<dbReference type="InterPro" id="IPR018980">
    <property type="entry name" value="FERM_PH-like_C"/>
</dbReference>